<feature type="domain" description="Alginate export" evidence="2">
    <location>
        <begin position="62"/>
        <end position="442"/>
    </location>
</feature>
<dbReference type="InterPro" id="IPR025388">
    <property type="entry name" value="Alginate_export_dom"/>
</dbReference>
<protein>
    <submittedName>
        <fullName evidence="3">Alginate export family protein</fullName>
    </submittedName>
</protein>
<reference evidence="3 4" key="1">
    <citation type="submission" date="2023-05" db="EMBL/GenBank/DDBJ databases">
        <title>Novel species of genus Flectobacillus isolated from stream in China.</title>
        <authorList>
            <person name="Lu H."/>
        </authorList>
    </citation>
    <scope>NUCLEOTIDE SEQUENCE [LARGE SCALE GENOMIC DNA]</scope>
    <source>
        <strain evidence="3 4">KCTC 42575</strain>
    </source>
</reference>
<proteinExistence type="predicted"/>
<dbReference type="RefSeq" id="WP_283346031.1">
    <property type="nucleotide sequence ID" value="NZ_JASHIF010000021.1"/>
</dbReference>
<evidence type="ECO:0000259" key="2">
    <source>
        <dbReference type="Pfam" id="PF13372"/>
    </source>
</evidence>
<sequence length="458" mass="52490">MKTAILALGIFLGSISAYAQKASLFKPLRYDEDWSKMKRDSSAGSYDKIKFIPLAKHQKLPYLSLGGEVRYQYFYLKNEDWGDAIPDKDGFLLTRFLGHADWHLNKHLRAFVQLQSSMANSRLQPSIVEENPLDLHQAFVEAKWNTSSQTTLTTRIGRQELSYGSQRLVAVREAPNNRMAFDALKLIYQQKNFKSDAFYSHPVANKAGIFDDHFNENAKFWGLYSVINHAPVLNNIDFYYLGIWKKTATLVAGKGEELRHSVGTRIWKTSGAWQYDFEGVYQFGTFQDKTIRAWTVSSNTTFQKDEWRLKPKFGLKTEAISGDENPNDNRVETFNPLYPKGAYFGLAALIGPSNLFDIHPSIDLELTDRLNWGMDYDIFWRLSKHDGIYAPNMSVIYAGKNTEEKFIGTQLAMDFNYQLNPFVYLRLEATWFASGPFIQAESAGKDIFMTALTTQVKF</sequence>
<dbReference type="EMBL" id="JASHIF010000021">
    <property type="protein sequence ID" value="MDI9861664.1"/>
    <property type="molecule type" value="Genomic_DNA"/>
</dbReference>
<accession>A0ABT6YDK6</accession>
<feature type="chain" id="PRO_5046863063" evidence="1">
    <location>
        <begin position="20"/>
        <end position="458"/>
    </location>
</feature>
<name>A0ABT6YDK6_9BACT</name>
<feature type="signal peptide" evidence="1">
    <location>
        <begin position="1"/>
        <end position="19"/>
    </location>
</feature>
<dbReference type="SUPFAM" id="SSF56935">
    <property type="entry name" value="Porins"/>
    <property type="match status" value="1"/>
</dbReference>
<keyword evidence="4" id="KW-1185">Reference proteome</keyword>
<dbReference type="Pfam" id="PF13372">
    <property type="entry name" value="Alginate_exp"/>
    <property type="match status" value="1"/>
</dbReference>
<dbReference type="Proteomes" id="UP001236507">
    <property type="component" value="Unassembled WGS sequence"/>
</dbReference>
<evidence type="ECO:0000313" key="3">
    <source>
        <dbReference type="EMBL" id="MDI9861664.1"/>
    </source>
</evidence>
<evidence type="ECO:0000313" key="4">
    <source>
        <dbReference type="Proteomes" id="UP001236507"/>
    </source>
</evidence>
<organism evidence="3 4">
    <name type="scientific">Flectobacillus roseus</name>
    <dbReference type="NCBI Taxonomy" id="502259"/>
    <lineage>
        <taxon>Bacteria</taxon>
        <taxon>Pseudomonadati</taxon>
        <taxon>Bacteroidota</taxon>
        <taxon>Cytophagia</taxon>
        <taxon>Cytophagales</taxon>
        <taxon>Flectobacillaceae</taxon>
        <taxon>Flectobacillus</taxon>
    </lineage>
</organism>
<evidence type="ECO:0000256" key="1">
    <source>
        <dbReference type="SAM" id="SignalP"/>
    </source>
</evidence>
<gene>
    <name evidence="3" type="ORF">QM524_20760</name>
</gene>
<dbReference type="InterPro" id="IPR053728">
    <property type="entry name" value="Alginate_Permeability_Chnl"/>
</dbReference>
<comment type="caution">
    <text evidence="3">The sequence shown here is derived from an EMBL/GenBank/DDBJ whole genome shotgun (WGS) entry which is preliminary data.</text>
</comment>
<keyword evidence="1" id="KW-0732">Signal</keyword>
<dbReference type="Gene3D" id="2.40.160.100">
    <property type="match status" value="1"/>
</dbReference>